<sequence>MSLSPSQFDYVSTLAKSRAAIVLQTGKEYLVESRLSPLAREKGFDSLGAMIDSMTSTRGYGDIHKSVVEALTTNETLFFRDLHPFEAMEKKLIPEIMARRATERRIDIWSGASSTGQEAYSIAMMLREKFPELRNWKVKIIGTDLCSKALEKANRGVYNQMEVNRGLPMPLLVKYFSKVDEGWELKPEMKQMTEFRKMNLIEHWPNLPKFDIVLMRNVLIYFDIETRRKILAGIRGVLNRDGAMFLGASETTFNVDENWIVENHGRSHIYRIKPSVTPGRVLPS</sequence>
<dbReference type="Proteomes" id="UP000526501">
    <property type="component" value="Unassembled WGS sequence"/>
</dbReference>
<reference evidence="7 8" key="1">
    <citation type="submission" date="2020-07" db="EMBL/GenBank/DDBJ databases">
        <authorList>
            <person name="Feng X."/>
        </authorList>
    </citation>
    <scope>NUCLEOTIDE SEQUENCE [LARGE SCALE GENOMIC DNA]</scope>
    <source>
        <strain evidence="7 8">JCM23202</strain>
    </source>
</reference>
<dbReference type="Pfam" id="PF01739">
    <property type="entry name" value="CheR"/>
    <property type="match status" value="1"/>
</dbReference>
<gene>
    <name evidence="7" type="ORF">H5P27_14030</name>
</gene>
<accession>A0A7X1BA18</accession>
<organism evidence="7 8">
    <name type="scientific">Pelagicoccus albus</name>
    <dbReference type="NCBI Taxonomy" id="415222"/>
    <lineage>
        <taxon>Bacteria</taxon>
        <taxon>Pseudomonadati</taxon>
        <taxon>Verrucomicrobiota</taxon>
        <taxon>Opitutia</taxon>
        <taxon>Puniceicoccales</taxon>
        <taxon>Pelagicoccaceae</taxon>
        <taxon>Pelagicoccus</taxon>
    </lineage>
</organism>
<evidence type="ECO:0000256" key="2">
    <source>
        <dbReference type="ARBA" id="ARBA00012534"/>
    </source>
</evidence>
<keyword evidence="8" id="KW-1185">Reference proteome</keyword>
<dbReference type="InterPro" id="IPR022641">
    <property type="entry name" value="CheR_N"/>
</dbReference>
<evidence type="ECO:0000313" key="7">
    <source>
        <dbReference type="EMBL" id="MBC2607168.1"/>
    </source>
</evidence>
<dbReference type="SUPFAM" id="SSF53335">
    <property type="entry name" value="S-adenosyl-L-methionine-dependent methyltransferases"/>
    <property type="match status" value="1"/>
</dbReference>
<dbReference type="EC" id="2.1.1.80" evidence="2"/>
<dbReference type="PANTHER" id="PTHR24422:SF21">
    <property type="entry name" value="CHEMOTAXIS PROTEIN METHYLTRANSFERASE 1"/>
    <property type="match status" value="1"/>
</dbReference>
<keyword evidence="3 7" id="KW-0489">Methyltransferase</keyword>
<evidence type="ECO:0000256" key="5">
    <source>
        <dbReference type="ARBA" id="ARBA00022691"/>
    </source>
</evidence>
<dbReference type="RefSeq" id="WP_185661025.1">
    <property type="nucleotide sequence ID" value="NZ_CAWPOO010000012.1"/>
</dbReference>
<evidence type="ECO:0000259" key="6">
    <source>
        <dbReference type="PROSITE" id="PS50123"/>
    </source>
</evidence>
<name>A0A7X1BA18_9BACT</name>
<keyword evidence="4 7" id="KW-0808">Transferase</keyword>
<dbReference type="InterPro" id="IPR000780">
    <property type="entry name" value="CheR_MeTrfase"/>
</dbReference>
<dbReference type="EMBL" id="JACHVC010000012">
    <property type="protein sequence ID" value="MBC2607168.1"/>
    <property type="molecule type" value="Genomic_DNA"/>
</dbReference>
<dbReference type="InterPro" id="IPR050903">
    <property type="entry name" value="Bact_Chemotaxis_MeTrfase"/>
</dbReference>
<dbReference type="SMART" id="SM00138">
    <property type="entry name" value="MeTrc"/>
    <property type="match status" value="1"/>
</dbReference>
<dbReference type="SUPFAM" id="SSF47757">
    <property type="entry name" value="Chemotaxis receptor methyltransferase CheR, N-terminal domain"/>
    <property type="match status" value="1"/>
</dbReference>
<evidence type="ECO:0000313" key="8">
    <source>
        <dbReference type="Proteomes" id="UP000526501"/>
    </source>
</evidence>
<dbReference type="PANTHER" id="PTHR24422">
    <property type="entry name" value="CHEMOTAXIS PROTEIN METHYLTRANSFERASE"/>
    <property type="match status" value="1"/>
</dbReference>
<evidence type="ECO:0000256" key="4">
    <source>
        <dbReference type="ARBA" id="ARBA00022679"/>
    </source>
</evidence>
<evidence type="ECO:0000256" key="3">
    <source>
        <dbReference type="ARBA" id="ARBA00022603"/>
    </source>
</evidence>
<dbReference type="GO" id="GO:0032259">
    <property type="term" value="P:methylation"/>
    <property type="evidence" value="ECO:0007669"/>
    <property type="project" value="UniProtKB-KW"/>
</dbReference>
<dbReference type="AlphaFoldDB" id="A0A7X1BA18"/>
<evidence type="ECO:0000256" key="1">
    <source>
        <dbReference type="ARBA" id="ARBA00001541"/>
    </source>
</evidence>
<dbReference type="PROSITE" id="PS50123">
    <property type="entry name" value="CHER"/>
    <property type="match status" value="1"/>
</dbReference>
<proteinExistence type="predicted"/>
<comment type="caution">
    <text evidence="7">The sequence shown here is derived from an EMBL/GenBank/DDBJ whole genome shotgun (WGS) entry which is preliminary data.</text>
</comment>
<dbReference type="InterPro" id="IPR022642">
    <property type="entry name" value="CheR_C"/>
</dbReference>
<dbReference type="PRINTS" id="PR00996">
    <property type="entry name" value="CHERMTFRASE"/>
</dbReference>
<dbReference type="InterPro" id="IPR029063">
    <property type="entry name" value="SAM-dependent_MTases_sf"/>
</dbReference>
<dbReference type="GO" id="GO:0008983">
    <property type="term" value="F:protein-glutamate O-methyltransferase activity"/>
    <property type="evidence" value="ECO:0007669"/>
    <property type="project" value="UniProtKB-EC"/>
</dbReference>
<dbReference type="Pfam" id="PF03705">
    <property type="entry name" value="CheR_N"/>
    <property type="match status" value="1"/>
</dbReference>
<comment type="catalytic activity">
    <reaction evidence="1">
        <text>L-glutamyl-[protein] + S-adenosyl-L-methionine = [protein]-L-glutamate 5-O-methyl ester + S-adenosyl-L-homocysteine</text>
        <dbReference type="Rhea" id="RHEA:24452"/>
        <dbReference type="Rhea" id="RHEA-COMP:10208"/>
        <dbReference type="Rhea" id="RHEA-COMP:10311"/>
        <dbReference type="ChEBI" id="CHEBI:29973"/>
        <dbReference type="ChEBI" id="CHEBI:57856"/>
        <dbReference type="ChEBI" id="CHEBI:59789"/>
        <dbReference type="ChEBI" id="CHEBI:82795"/>
        <dbReference type="EC" id="2.1.1.80"/>
    </reaction>
</comment>
<keyword evidence="5" id="KW-0949">S-adenosyl-L-methionine</keyword>
<protein>
    <recommendedName>
        <fullName evidence="2">protein-glutamate O-methyltransferase</fullName>
        <ecNumber evidence="2">2.1.1.80</ecNumber>
    </recommendedName>
</protein>
<dbReference type="Gene3D" id="1.10.155.10">
    <property type="entry name" value="Chemotaxis receptor methyltransferase CheR, N-terminal domain"/>
    <property type="match status" value="1"/>
</dbReference>
<feature type="domain" description="CheR-type methyltransferase" evidence="6">
    <location>
        <begin position="1"/>
        <end position="274"/>
    </location>
</feature>
<dbReference type="InterPro" id="IPR036804">
    <property type="entry name" value="CheR_N_sf"/>
</dbReference>
<dbReference type="Gene3D" id="3.40.50.150">
    <property type="entry name" value="Vaccinia Virus protein VP39"/>
    <property type="match status" value="1"/>
</dbReference>